<dbReference type="EMBL" id="MDHJ01000001">
    <property type="protein sequence ID" value="OUE08533.1"/>
    <property type="molecule type" value="Genomic_DNA"/>
</dbReference>
<proteinExistence type="predicted"/>
<sequence length="143" mass="15442">MAAAKTMPTDQDVAAFLDAATPPRRRADGIRLAEVFGEVTGVDPVMWGPSMVGYGSFRFVSARDPRTRGTWPRTAFSPRKAQLSLYGLKDLPAGAALLPSLGTFTEGAGCVYVRTLDHVDLDVLRRLVAIAWARPDDPEPGAR</sequence>
<gene>
    <name evidence="1" type="ORF">CMsap09_06270</name>
</gene>
<accession>A0A251XTE7</accession>
<organism evidence="1 2">
    <name type="scientific">Clavibacter michiganensis</name>
    <dbReference type="NCBI Taxonomy" id="28447"/>
    <lineage>
        <taxon>Bacteria</taxon>
        <taxon>Bacillati</taxon>
        <taxon>Actinomycetota</taxon>
        <taxon>Actinomycetes</taxon>
        <taxon>Micrococcales</taxon>
        <taxon>Microbacteriaceae</taxon>
        <taxon>Clavibacter</taxon>
    </lineage>
</organism>
<reference evidence="1 2" key="1">
    <citation type="submission" date="2016-08" db="EMBL/GenBank/DDBJ databases">
        <title>Genome sequence of Clavibacter michiganensis spp. strain CASJ009.</title>
        <authorList>
            <person name="Thapa S.P."/>
            <person name="Coaker G."/>
        </authorList>
    </citation>
    <scope>NUCLEOTIDE SEQUENCE [LARGE SCALE GENOMIC DNA]</scope>
    <source>
        <strain evidence="1">CASJ009</strain>
    </source>
</reference>
<evidence type="ECO:0000313" key="2">
    <source>
        <dbReference type="Proteomes" id="UP000195106"/>
    </source>
</evidence>
<comment type="caution">
    <text evidence="1">The sequence shown here is derived from an EMBL/GenBank/DDBJ whole genome shotgun (WGS) entry which is preliminary data.</text>
</comment>
<evidence type="ECO:0000313" key="1">
    <source>
        <dbReference type="EMBL" id="OUE08533.1"/>
    </source>
</evidence>
<protein>
    <recommendedName>
        <fullName evidence="3">YdhG-like domain-containing protein</fullName>
    </recommendedName>
</protein>
<dbReference type="AlphaFoldDB" id="A0A251XTE7"/>
<dbReference type="Proteomes" id="UP000195106">
    <property type="component" value="Unassembled WGS sequence"/>
</dbReference>
<name>A0A251XTE7_9MICO</name>
<evidence type="ECO:0008006" key="3">
    <source>
        <dbReference type="Google" id="ProtNLM"/>
    </source>
</evidence>